<keyword evidence="2" id="KW-1133">Transmembrane helix</keyword>
<keyword evidence="2" id="KW-0472">Membrane</keyword>
<comment type="caution">
    <text evidence="3">The sequence shown here is derived from an EMBL/GenBank/DDBJ whole genome shotgun (WGS) entry which is preliminary data.</text>
</comment>
<feature type="transmembrane region" description="Helical" evidence="2">
    <location>
        <begin position="38"/>
        <end position="62"/>
    </location>
</feature>
<organism evidence="3 4">
    <name type="scientific">Pseudopithomyces chartarum</name>
    <dbReference type="NCBI Taxonomy" id="1892770"/>
    <lineage>
        <taxon>Eukaryota</taxon>
        <taxon>Fungi</taxon>
        <taxon>Dikarya</taxon>
        <taxon>Ascomycota</taxon>
        <taxon>Pezizomycotina</taxon>
        <taxon>Dothideomycetes</taxon>
        <taxon>Pleosporomycetidae</taxon>
        <taxon>Pleosporales</taxon>
        <taxon>Massarineae</taxon>
        <taxon>Didymosphaeriaceae</taxon>
        <taxon>Pseudopithomyces</taxon>
    </lineage>
</organism>
<evidence type="ECO:0000313" key="3">
    <source>
        <dbReference type="EMBL" id="KAK3217346.1"/>
    </source>
</evidence>
<keyword evidence="4" id="KW-1185">Reference proteome</keyword>
<dbReference type="EMBL" id="WVTA01000001">
    <property type="protein sequence ID" value="KAK3217346.1"/>
    <property type="molecule type" value="Genomic_DNA"/>
</dbReference>
<evidence type="ECO:0000313" key="4">
    <source>
        <dbReference type="Proteomes" id="UP001280581"/>
    </source>
</evidence>
<dbReference type="AlphaFoldDB" id="A0AAN6MA41"/>
<feature type="compositionally biased region" description="Low complexity" evidence="1">
    <location>
        <begin position="222"/>
        <end position="233"/>
    </location>
</feature>
<protein>
    <recommendedName>
        <fullName evidence="5">MARVEL domain-containing protein</fullName>
    </recommendedName>
</protein>
<reference evidence="3 4" key="1">
    <citation type="submission" date="2021-02" db="EMBL/GenBank/DDBJ databases">
        <title>Genome assembly of Pseudopithomyces chartarum.</title>
        <authorList>
            <person name="Jauregui R."/>
            <person name="Singh J."/>
            <person name="Voisey C."/>
        </authorList>
    </citation>
    <scope>NUCLEOTIDE SEQUENCE [LARGE SCALE GENOMIC DNA]</scope>
    <source>
        <strain evidence="3 4">AGR01</strain>
    </source>
</reference>
<evidence type="ECO:0008006" key="5">
    <source>
        <dbReference type="Google" id="ProtNLM"/>
    </source>
</evidence>
<dbReference type="PANTHER" id="PTHR37451:SF3">
    <property type="entry name" value="MARVEL DOMAIN-CONTAINING PROTEIN"/>
    <property type="match status" value="1"/>
</dbReference>
<feature type="compositionally biased region" description="Polar residues" evidence="1">
    <location>
        <begin position="261"/>
        <end position="275"/>
    </location>
</feature>
<evidence type="ECO:0000256" key="1">
    <source>
        <dbReference type="SAM" id="MobiDB-lite"/>
    </source>
</evidence>
<feature type="transmembrane region" description="Helical" evidence="2">
    <location>
        <begin position="74"/>
        <end position="95"/>
    </location>
</feature>
<feature type="transmembrane region" description="Helical" evidence="2">
    <location>
        <begin position="13"/>
        <end position="31"/>
    </location>
</feature>
<feature type="region of interest" description="Disordered" evidence="1">
    <location>
        <begin position="173"/>
        <end position="302"/>
    </location>
</feature>
<accession>A0AAN6MA41</accession>
<feature type="compositionally biased region" description="Polar residues" evidence="1">
    <location>
        <begin position="242"/>
        <end position="252"/>
    </location>
</feature>
<name>A0AAN6MA41_9PLEO</name>
<evidence type="ECO:0000256" key="2">
    <source>
        <dbReference type="SAM" id="Phobius"/>
    </source>
</evidence>
<dbReference type="PANTHER" id="PTHR37451">
    <property type="entry name" value="MARVEL DOMAIN"/>
    <property type="match status" value="1"/>
</dbReference>
<sequence>MSEGNTPTIVPRWTIPVHAVQILFAVVILGFDAYGIKYIAYNALIFSLVTCLCTMAACAYLIVSQTLIPKMYNLYVSLALHVWLLIFWLVDLGLVANLAAMWGRGDYCYTTDYGLGSTYCYLKKRELLKRDTTTFGTYYGILAAGAVFAAVQLVTWASTAVFSILAWNKNRTAGSTPAQPNPNVPPQYQNNGQAVPLEKYDHNPAATSGQQYGPPPTQYASPQPHHAQPVQHQYAGGHFSQDPVQRQDTVSPVSHAGIYSPNPTVSQVNSPQHTGQHVYPPNAQEVHTDPYSPNVPELANQR</sequence>
<proteinExistence type="predicted"/>
<dbReference type="Proteomes" id="UP001280581">
    <property type="component" value="Unassembled WGS sequence"/>
</dbReference>
<keyword evidence="2" id="KW-0812">Transmembrane</keyword>
<gene>
    <name evidence="3" type="ORF">GRF29_1g2763216</name>
</gene>
<feature type="transmembrane region" description="Helical" evidence="2">
    <location>
        <begin position="138"/>
        <end position="167"/>
    </location>
</feature>